<reference evidence="2" key="2">
    <citation type="submission" date="2022-01" db="EMBL/GenBank/DDBJ databases">
        <authorList>
            <person name="Yamashiro T."/>
            <person name="Shiraishi A."/>
            <person name="Satake H."/>
            <person name="Nakayama K."/>
        </authorList>
    </citation>
    <scope>NUCLEOTIDE SEQUENCE</scope>
</reference>
<organism evidence="2 3">
    <name type="scientific">Tanacetum coccineum</name>
    <dbReference type="NCBI Taxonomy" id="301880"/>
    <lineage>
        <taxon>Eukaryota</taxon>
        <taxon>Viridiplantae</taxon>
        <taxon>Streptophyta</taxon>
        <taxon>Embryophyta</taxon>
        <taxon>Tracheophyta</taxon>
        <taxon>Spermatophyta</taxon>
        <taxon>Magnoliopsida</taxon>
        <taxon>eudicotyledons</taxon>
        <taxon>Gunneridae</taxon>
        <taxon>Pentapetalae</taxon>
        <taxon>asterids</taxon>
        <taxon>campanulids</taxon>
        <taxon>Asterales</taxon>
        <taxon>Asteraceae</taxon>
        <taxon>Asteroideae</taxon>
        <taxon>Anthemideae</taxon>
        <taxon>Anthemidinae</taxon>
        <taxon>Tanacetum</taxon>
    </lineage>
</organism>
<dbReference type="Proteomes" id="UP001151760">
    <property type="component" value="Unassembled WGS sequence"/>
</dbReference>
<accession>A0ABQ5IUC7</accession>
<reference evidence="2" key="1">
    <citation type="journal article" date="2022" name="Int. J. Mol. Sci.">
        <title>Draft Genome of Tanacetum Coccineum: Genomic Comparison of Closely Related Tanacetum-Family Plants.</title>
        <authorList>
            <person name="Yamashiro T."/>
            <person name="Shiraishi A."/>
            <person name="Nakayama K."/>
            <person name="Satake H."/>
        </authorList>
    </citation>
    <scope>NUCLEOTIDE SEQUENCE</scope>
</reference>
<keyword evidence="3" id="KW-1185">Reference proteome</keyword>
<evidence type="ECO:0000256" key="1">
    <source>
        <dbReference type="SAM" id="MobiDB-lite"/>
    </source>
</evidence>
<name>A0ABQ5IUC7_9ASTR</name>
<gene>
    <name evidence="2" type="ORF">Tco_1114190</name>
</gene>
<dbReference type="EMBL" id="BQNB010021193">
    <property type="protein sequence ID" value="GJU03852.1"/>
    <property type="molecule type" value="Genomic_DNA"/>
</dbReference>
<sequence>MFGDDAIPHPLGAPRKAKAQRSLGSSSATSDSSKAKLTELMQEQILLDREAKKESMDRELAARLAG</sequence>
<feature type="non-terminal residue" evidence="2">
    <location>
        <position position="66"/>
    </location>
</feature>
<protein>
    <submittedName>
        <fullName evidence="2">Uncharacterized protein</fullName>
    </submittedName>
</protein>
<feature type="compositionally biased region" description="Low complexity" evidence="1">
    <location>
        <begin position="22"/>
        <end position="32"/>
    </location>
</feature>
<feature type="region of interest" description="Disordered" evidence="1">
    <location>
        <begin position="1"/>
        <end position="36"/>
    </location>
</feature>
<proteinExistence type="predicted"/>
<comment type="caution">
    <text evidence="2">The sequence shown here is derived from an EMBL/GenBank/DDBJ whole genome shotgun (WGS) entry which is preliminary data.</text>
</comment>
<evidence type="ECO:0000313" key="2">
    <source>
        <dbReference type="EMBL" id="GJU03852.1"/>
    </source>
</evidence>
<evidence type="ECO:0000313" key="3">
    <source>
        <dbReference type="Proteomes" id="UP001151760"/>
    </source>
</evidence>